<name>A0ABT4W0B4_9RHOB</name>
<evidence type="ECO:0000256" key="1">
    <source>
        <dbReference type="ARBA" id="ARBA00022679"/>
    </source>
</evidence>
<gene>
    <name evidence="3" type="ORF">O2N63_07525</name>
</gene>
<dbReference type="InterPro" id="IPR008220">
    <property type="entry name" value="HAT_MetX-like"/>
</dbReference>
<dbReference type="Gene3D" id="3.40.50.1820">
    <property type="entry name" value="alpha/beta hydrolase"/>
    <property type="match status" value="1"/>
</dbReference>
<dbReference type="InterPro" id="IPR000073">
    <property type="entry name" value="AB_hydrolase_1"/>
</dbReference>
<evidence type="ECO:0000259" key="2">
    <source>
        <dbReference type="Pfam" id="PF00561"/>
    </source>
</evidence>
<evidence type="ECO:0000313" key="4">
    <source>
        <dbReference type="Proteomes" id="UP001528040"/>
    </source>
</evidence>
<reference evidence="3 4" key="1">
    <citation type="submission" date="2023-01" db="EMBL/GenBank/DDBJ databases">
        <authorList>
            <person name="Yoon J.-W."/>
        </authorList>
    </citation>
    <scope>NUCLEOTIDE SEQUENCE [LARGE SCALE GENOMIC DNA]</scope>
    <source>
        <strain evidence="3 4">KMU-50</strain>
    </source>
</reference>
<evidence type="ECO:0000313" key="3">
    <source>
        <dbReference type="EMBL" id="MDA5093935.1"/>
    </source>
</evidence>
<dbReference type="InterPro" id="IPR029058">
    <property type="entry name" value="AB_hydrolase_fold"/>
</dbReference>
<dbReference type="PANTHER" id="PTHR32268:SF11">
    <property type="entry name" value="HOMOSERINE O-ACETYLTRANSFERASE"/>
    <property type="match status" value="1"/>
</dbReference>
<proteinExistence type="predicted"/>
<keyword evidence="1" id="KW-0808">Transferase</keyword>
<dbReference type="RefSeq" id="WP_271053636.1">
    <property type="nucleotide sequence ID" value="NZ_JAQIIO010000003.1"/>
</dbReference>
<dbReference type="GO" id="GO:0016787">
    <property type="term" value="F:hydrolase activity"/>
    <property type="evidence" value="ECO:0007669"/>
    <property type="project" value="UniProtKB-KW"/>
</dbReference>
<dbReference type="PIRSF" id="PIRSF000443">
    <property type="entry name" value="Homoser_Ac_trans"/>
    <property type="match status" value="1"/>
</dbReference>
<keyword evidence="3" id="KW-0378">Hydrolase</keyword>
<protein>
    <submittedName>
        <fullName evidence="3">Alpha/beta fold hydrolase</fullName>
    </submittedName>
</protein>
<dbReference type="SUPFAM" id="SSF53474">
    <property type="entry name" value="alpha/beta-Hydrolases"/>
    <property type="match status" value="1"/>
</dbReference>
<dbReference type="EMBL" id="JAQIIO010000003">
    <property type="protein sequence ID" value="MDA5093935.1"/>
    <property type="molecule type" value="Genomic_DNA"/>
</dbReference>
<feature type="domain" description="AB hydrolase-1" evidence="2">
    <location>
        <begin position="36"/>
        <end position="200"/>
    </location>
</feature>
<dbReference type="Proteomes" id="UP001528040">
    <property type="component" value="Unassembled WGS sequence"/>
</dbReference>
<organism evidence="3 4">
    <name type="scientific">Aliiroseovarius salicola</name>
    <dbReference type="NCBI Taxonomy" id="3009082"/>
    <lineage>
        <taxon>Bacteria</taxon>
        <taxon>Pseudomonadati</taxon>
        <taxon>Pseudomonadota</taxon>
        <taxon>Alphaproteobacteria</taxon>
        <taxon>Rhodobacterales</taxon>
        <taxon>Paracoccaceae</taxon>
        <taxon>Aliiroseovarius</taxon>
    </lineage>
</organism>
<sequence length="343" mass="38561">MMKFHTDDFKLDSGQIIENLEISYECYGQLNHNKDNVILVAHGITSSHHAVGAPTPDRRRGWYNEIIGSKKLLDTDRYCIISSNCLGSSYGSTGPASRNPSTGEPYGRDFPEITYRDVVRAQYLLLQAIGVHHLVAIVASSVGGFQAFQWAVTYPDFMSAIIALDTAPKDTFDTASSLNGLLERFSSDPNWNDGDYYSKGSMAESLTRLRVETLRSFGFEDKLAEDLDAAERERILWETAREWAMEFDAHSLLTLMRAWSTFNVEGEFNRIAAPMLYVLCDTDEWFPARIGRDVLEKLHSAGVKADYCEVNSPLGHYATTEEPEKWVPTAREFLNRVVVSKGS</sequence>
<keyword evidence="4" id="KW-1185">Reference proteome</keyword>
<dbReference type="Pfam" id="PF00561">
    <property type="entry name" value="Abhydrolase_1"/>
    <property type="match status" value="1"/>
</dbReference>
<dbReference type="PANTHER" id="PTHR32268">
    <property type="entry name" value="HOMOSERINE O-ACETYLTRANSFERASE"/>
    <property type="match status" value="1"/>
</dbReference>
<comment type="caution">
    <text evidence="3">The sequence shown here is derived from an EMBL/GenBank/DDBJ whole genome shotgun (WGS) entry which is preliminary data.</text>
</comment>
<accession>A0ABT4W0B4</accession>